<reference evidence="2 3" key="1">
    <citation type="journal article" date="2016" name="Nat. Commun.">
        <title>Thousands of microbial genomes shed light on interconnected biogeochemical processes in an aquifer system.</title>
        <authorList>
            <person name="Anantharaman K."/>
            <person name="Brown C.T."/>
            <person name="Hug L.A."/>
            <person name="Sharon I."/>
            <person name="Castelle C.J."/>
            <person name="Probst A.J."/>
            <person name="Thomas B.C."/>
            <person name="Singh A."/>
            <person name="Wilkins M.J."/>
            <person name="Karaoz U."/>
            <person name="Brodie E.L."/>
            <person name="Williams K.H."/>
            <person name="Hubbard S.S."/>
            <person name="Banfield J.F."/>
        </authorList>
    </citation>
    <scope>NUCLEOTIDE SEQUENCE [LARGE SCALE GENOMIC DNA]</scope>
</reference>
<protein>
    <submittedName>
        <fullName evidence="2">Uncharacterized protein</fullName>
    </submittedName>
</protein>
<accession>A0A1F6M8T6</accession>
<comment type="caution">
    <text evidence="2">The sequence shown here is derived from an EMBL/GenBank/DDBJ whole genome shotgun (WGS) entry which is preliminary data.</text>
</comment>
<keyword evidence="1" id="KW-0732">Signal</keyword>
<dbReference type="AlphaFoldDB" id="A0A1F6M8T6"/>
<evidence type="ECO:0000256" key="1">
    <source>
        <dbReference type="SAM" id="SignalP"/>
    </source>
</evidence>
<gene>
    <name evidence="2" type="ORF">A3C15_00640</name>
</gene>
<organism evidence="2 3">
    <name type="scientific">Candidatus Magasanikbacteria bacterium RIFCSPHIGHO2_02_FULL_50_9b</name>
    <dbReference type="NCBI Taxonomy" id="1798682"/>
    <lineage>
        <taxon>Bacteria</taxon>
        <taxon>Candidatus Magasanikiibacteriota</taxon>
    </lineage>
</organism>
<evidence type="ECO:0000313" key="3">
    <source>
        <dbReference type="Proteomes" id="UP000176532"/>
    </source>
</evidence>
<evidence type="ECO:0000313" key="2">
    <source>
        <dbReference type="EMBL" id="OGH68047.1"/>
    </source>
</evidence>
<feature type="signal peptide" evidence="1">
    <location>
        <begin position="1"/>
        <end position="28"/>
    </location>
</feature>
<feature type="chain" id="PRO_5009525604" evidence="1">
    <location>
        <begin position="29"/>
        <end position="92"/>
    </location>
</feature>
<dbReference type="Proteomes" id="UP000176532">
    <property type="component" value="Unassembled WGS sequence"/>
</dbReference>
<name>A0A1F6M8T6_9BACT</name>
<sequence>MRTRFPLVAGLFVGILLAAGTTASIAYAASYNDLNYYQKQQFWMCWDAKCSALLAAQQYGEYRACSLACFDAAVAASVSVATCSDTDGACAA</sequence>
<proteinExistence type="predicted"/>
<dbReference type="EMBL" id="MFQD01000018">
    <property type="protein sequence ID" value="OGH68047.1"/>
    <property type="molecule type" value="Genomic_DNA"/>
</dbReference>